<dbReference type="InterPro" id="IPR007112">
    <property type="entry name" value="Expansin/allergen_DPBB_dom"/>
</dbReference>
<gene>
    <name evidence="4" type="primary">EXPA29</name>
    <name evidence="4" type="ORF">KSP39_PZI018099</name>
</gene>
<dbReference type="InterPro" id="IPR036908">
    <property type="entry name" value="RlpA-like_sf"/>
</dbReference>
<dbReference type="EMBL" id="JBBWWQ010000016">
    <property type="protein sequence ID" value="KAK8925662.1"/>
    <property type="molecule type" value="Genomic_DNA"/>
</dbReference>
<dbReference type="SUPFAM" id="SSF50685">
    <property type="entry name" value="Barwin-like endoglucanases"/>
    <property type="match status" value="1"/>
</dbReference>
<feature type="domain" description="Expansin-like EG45" evidence="3">
    <location>
        <begin position="2"/>
        <end position="67"/>
    </location>
</feature>
<dbReference type="Proteomes" id="UP001418222">
    <property type="component" value="Unassembled WGS sequence"/>
</dbReference>
<organism evidence="4 5">
    <name type="scientific">Platanthera zijinensis</name>
    <dbReference type="NCBI Taxonomy" id="2320716"/>
    <lineage>
        <taxon>Eukaryota</taxon>
        <taxon>Viridiplantae</taxon>
        <taxon>Streptophyta</taxon>
        <taxon>Embryophyta</taxon>
        <taxon>Tracheophyta</taxon>
        <taxon>Spermatophyta</taxon>
        <taxon>Magnoliopsida</taxon>
        <taxon>Liliopsida</taxon>
        <taxon>Asparagales</taxon>
        <taxon>Orchidaceae</taxon>
        <taxon>Orchidoideae</taxon>
        <taxon>Orchideae</taxon>
        <taxon>Orchidinae</taxon>
        <taxon>Platanthera</taxon>
    </lineage>
</organism>
<keyword evidence="1" id="KW-0961">Cell wall biogenesis/degradation</keyword>
<dbReference type="AlphaFoldDB" id="A0AAP0B2Q3"/>
<proteinExistence type="inferred from homology"/>
<dbReference type="GO" id="GO:0016020">
    <property type="term" value="C:membrane"/>
    <property type="evidence" value="ECO:0007669"/>
    <property type="project" value="UniProtKB-SubCell"/>
</dbReference>
<comment type="similarity">
    <text evidence="1">Belongs to the expansin family. Expansin A subfamily.</text>
</comment>
<evidence type="ECO:0000313" key="5">
    <source>
        <dbReference type="Proteomes" id="UP001418222"/>
    </source>
</evidence>
<dbReference type="GO" id="GO:0009664">
    <property type="term" value="P:plant-type cell wall organization"/>
    <property type="evidence" value="ECO:0007669"/>
    <property type="project" value="InterPro"/>
</dbReference>
<dbReference type="InterPro" id="IPR002963">
    <property type="entry name" value="Expansin"/>
</dbReference>
<evidence type="ECO:0000256" key="1">
    <source>
        <dbReference type="RuleBase" id="RU365023"/>
    </source>
</evidence>
<feature type="region of interest" description="Disordered" evidence="2">
    <location>
        <begin position="58"/>
        <end position="80"/>
    </location>
</feature>
<keyword evidence="1" id="KW-0134">Cell wall</keyword>
<dbReference type="PRINTS" id="PR01226">
    <property type="entry name" value="EXPANSIN"/>
</dbReference>
<name>A0AAP0B2Q3_9ASPA</name>
<protein>
    <recommendedName>
        <fullName evidence="1">Expansin</fullName>
    </recommendedName>
</protein>
<accession>A0AAP0B2Q3</accession>
<keyword evidence="1" id="KW-0964">Secreted</keyword>
<keyword evidence="5" id="KW-1185">Reference proteome</keyword>
<dbReference type="PANTHER" id="PTHR31867">
    <property type="entry name" value="EXPANSIN-A15"/>
    <property type="match status" value="1"/>
</dbReference>
<sequence>MLLWGGSAMVQKGVFVTVTATIFCPPNLTLPKDDGGWCNPPRRHLNMTQPAWEKIGIYRGDHKTPQAPPPSSTPSTSSKLHAKHFQATMGCGFNFLDCG</sequence>
<reference evidence="4 5" key="1">
    <citation type="journal article" date="2022" name="Nat. Plants">
        <title>Genomes of leafy and leafless Platanthera orchids illuminate the evolution of mycoheterotrophy.</title>
        <authorList>
            <person name="Li M.H."/>
            <person name="Liu K.W."/>
            <person name="Li Z."/>
            <person name="Lu H.C."/>
            <person name="Ye Q.L."/>
            <person name="Zhang D."/>
            <person name="Wang J.Y."/>
            <person name="Li Y.F."/>
            <person name="Zhong Z.M."/>
            <person name="Liu X."/>
            <person name="Yu X."/>
            <person name="Liu D.K."/>
            <person name="Tu X.D."/>
            <person name="Liu B."/>
            <person name="Hao Y."/>
            <person name="Liao X.Y."/>
            <person name="Jiang Y.T."/>
            <person name="Sun W.H."/>
            <person name="Chen J."/>
            <person name="Chen Y.Q."/>
            <person name="Ai Y."/>
            <person name="Zhai J.W."/>
            <person name="Wu S.S."/>
            <person name="Zhou Z."/>
            <person name="Hsiao Y.Y."/>
            <person name="Wu W.L."/>
            <person name="Chen Y.Y."/>
            <person name="Lin Y.F."/>
            <person name="Hsu J.L."/>
            <person name="Li C.Y."/>
            <person name="Wang Z.W."/>
            <person name="Zhao X."/>
            <person name="Zhong W.Y."/>
            <person name="Ma X.K."/>
            <person name="Ma L."/>
            <person name="Huang J."/>
            <person name="Chen G.Z."/>
            <person name="Huang M.Z."/>
            <person name="Huang L."/>
            <person name="Peng D.H."/>
            <person name="Luo Y.B."/>
            <person name="Zou S.Q."/>
            <person name="Chen S.P."/>
            <person name="Lan S."/>
            <person name="Tsai W.C."/>
            <person name="Van de Peer Y."/>
            <person name="Liu Z.J."/>
        </authorList>
    </citation>
    <scope>NUCLEOTIDE SEQUENCE [LARGE SCALE GENOMIC DNA]</scope>
    <source>
        <strain evidence="4">Lor287</strain>
    </source>
</reference>
<evidence type="ECO:0000259" key="3">
    <source>
        <dbReference type="SMART" id="SM00837"/>
    </source>
</evidence>
<comment type="function">
    <text evidence="1">Causes loosening and extension of plant cell walls by disrupting non-covalent bonding between cellulose microfibrils and matrix glucans. No enzymatic activity has been found.</text>
</comment>
<comment type="caution">
    <text evidence="4">The sequence shown here is derived from an EMBL/GenBank/DDBJ whole genome shotgun (WGS) entry which is preliminary data.</text>
</comment>
<evidence type="ECO:0000256" key="2">
    <source>
        <dbReference type="SAM" id="MobiDB-lite"/>
    </source>
</evidence>
<evidence type="ECO:0000313" key="4">
    <source>
        <dbReference type="EMBL" id="KAK8925662.1"/>
    </source>
</evidence>
<comment type="subcellular location">
    <subcellularLocation>
        <location evidence="1">Secreted</location>
        <location evidence="1">Cell wall</location>
    </subcellularLocation>
    <subcellularLocation>
        <location evidence="1">Membrane</location>
        <topology evidence="1">Peripheral membrane protein</topology>
    </subcellularLocation>
</comment>
<dbReference type="SMART" id="SM00837">
    <property type="entry name" value="DPBB_1"/>
    <property type="match status" value="1"/>
</dbReference>